<sequence>MQTLVEDIETLIETNASDFEISKRFKQAISVYLDSLPDLFAQTQGKDFLVRHTKALDQFITQMYKTVLRRMFGNYLPMRNAIPISLMALGSYGREQLSVYSDIDLMIVYVPLDGYNTEAIIEKFLYLAWDAGLKLGHRVHKVSELFDAADEDITIRTAMMEARFIVGSNFTWHSTQRELGRIRRYEPRRFIEAKLAEAETRQAKYPVSMQPNIKEGVGGMRDSQLLYWVAKTRYDVTNLKELDGTIFTEESYRAYRIALELIFRVRSALHLASGKQNDQLNLEYLPKVRKMLGFSDDMKLATQVIEAMWRIHNFSSIFVTKMIRPMFYDASRLPALRGQWVHRGVFVSEDKVLASFHLKAQPIESLLNILINLDDRPYCFDDSFVSQFTYTTVPHPRSKTVKQLLRKLFEREHTYGFLRLFYDAGVLAELIPALKKALFLPQFDGYHHYPVGLHSIQCVKAFESIDDPDVKALYDTISLEDRTMLKIIVLLHDAGKGRKLDHSEVGVKLIRPVMQKMGFSADITDDAALLVRHHILMSIIAQRHNIHSEKTLYKFMSIIKTPRLLTLLYILTYADMSGVGPGTYNAFNAKLLNELYHSSLEVAQEKERITDAARRLKVEQRIQRLDTFKALPRLLQKKILSVESNIFFSLHSPEEILQIAQRAREVKTYQYALDFSTGLSIEILRKIPLNLTYLLGRLGYLDVVSMEVFTLFDDVKYFKIDFLQTPTPDMYESIREVVEESFDMQKSVSLEAPDIKPDQITIDCEHSKSLAELAVHTANQRGLLAFIIQCLDALDMQIVTAKIHTTKRRARDHFLIEKTPQMCNNADRLIPLLCKGKA</sequence>
<dbReference type="PIRSF" id="PIRSF006288">
    <property type="entry name" value="PII_uridyltransf"/>
    <property type="match status" value="1"/>
</dbReference>
<dbReference type="SUPFAM" id="SSF81593">
    <property type="entry name" value="Nucleotidyltransferase substrate binding subunit/domain"/>
    <property type="match status" value="1"/>
</dbReference>
<comment type="domain">
    <text evidence="6">Has four distinct domains: an N-terminal nucleotidyltransferase (NT) domain responsible for UTase activity, a central HD domain that encodes UR activity, and two C-terminal ACT domains that seem to have a role in glutamine sensing.</text>
</comment>
<comment type="activity regulation">
    <text evidence="6">Uridylyltransferase (UTase) activity is inhibited by glutamine, while glutamine activates uridylyl-removing (UR) activity.</text>
</comment>
<evidence type="ECO:0000259" key="7">
    <source>
        <dbReference type="PROSITE" id="PS51831"/>
    </source>
</evidence>
<dbReference type="RefSeq" id="WP_345972399.1">
    <property type="nucleotide sequence ID" value="NZ_CP147920.1"/>
</dbReference>
<dbReference type="Pfam" id="PF01966">
    <property type="entry name" value="HD"/>
    <property type="match status" value="1"/>
</dbReference>
<evidence type="ECO:0000256" key="4">
    <source>
        <dbReference type="ARBA" id="ARBA00022842"/>
    </source>
</evidence>
<dbReference type="InterPro" id="IPR006674">
    <property type="entry name" value="HD_domain"/>
</dbReference>
<reference evidence="8 9" key="1">
    <citation type="submission" date="2024-03" db="EMBL/GenBank/DDBJ databases">
        <title>Sulfurimonas sp. HSL3-1.</title>
        <authorList>
            <person name="Wang S."/>
        </authorList>
    </citation>
    <scope>NUCLEOTIDE SEQUENCE [LARGE SCALE GENOMIC DNA]</scope>
    <source>
        <strain evidence="8 9">HSL3-1</strain>
    </source>
</reference>
<dbReference type="InterPro" id="IPR005105">
    <property type="entry name" value="GlnD_Uridyltrans_N"/>
</dbReference>
<feature type="region of interest" description="Uridylyltransferase" evidence="6">
    <location>
        <begin position="1"/>
        <end position="338"/>
    </location>
</feature>
<keyword evidence="2 6" id="KW-0548">Nucleotidyltransferase</keyword>
<dbReference type="EC" id="3.1.4.-" evidence="6"/>
<dbReference type="Pfam" id="PF03445">
    <property type="entry name" value="DUF294"/>
    <property type="match status" value="1"/>
</dbReference>
<dbReference type="Proteomes" id="UP001447842">
    <property type="component" value="Chromosome"/>
</dbReference>
<dbReference type="Pfam" id="PF08335">
    <property type="entry name" value="GlnD_UR_UTase"/>
    <property type="match status" value="1"/>
</dbReference>
<dbReference type="Gene3D" id="1.10.3090.10">
    <property type="entry name" value="cca-adding enzyme, domain 2"/>
    <property type="match status" value="1"/>
</dbReference>
<evidence type="ECO:0000256" key="1">
    <source>
        <dbReference type="ARBA" id="ARBA00022679"/>
    </source>
</evidence>
<evidence type="ECO:0000256" key="2">
    <source>
        <dbReference type="ARBA" id="ARBA00022695"/>
    </source>
</evidence>
<comment type="caution">
    <text evidence="6">Lacks conserved residue(s) required for the propagation of feature annotation.</text>
</comment>
<dbReference type="CDD" id="cd04873">
    <property type="entry name" value="ACT_UUR-ACR-like"/>
    <property type="match status" value="1"/>
</dbReference>
<gene>
    <name evidence="6" type="primary">glnD</name>
    <name evidence="8" type="ORF">WCY31_10940</name>
</gene>
<dbReference type="SUPFAM" id="SSF109604">
    <property type="entry name" value="HD-domain/PDEase-like"/>
    <property type="match status" value="1"/>
</dbReference>
<comment type="catalytic activity">
    <reaction evidence="6">
        <text>[protein-PII]-L-tyrosine + UTP = [protein-PII]-uridylyl-L-tyrosine + diphosphate</text>
        <dbReference type="Rhea" id="RHEA:13673"/>
        <dbReference type="Rhea" id="RHEA-COMP:12147"/>
        <dbReference type="Rhea" id="RHEA-COMP:12148"/>
        <dbReference type="ChEBI" id="CHEBI:33019"/>
        <dbReference type="ChEBI" id="CHEBI:46398"/>
        <dbReference type="ChEBI" id="CHEBI:46858"/>
        <dbReference type="ChEBI" id="CHEBI:90602"/>
        <dbReference type="EC" id="2.7.7.59"/>
    </reaction>
</comment>
<dbReference type="PANTHER" id="PTHR47320">
    <property type="entry name" value="BIFUNCTIONAL URIDYLYLTRANSFERASE/URIDYLYL-REMOVING ENZYME"/>
    <property type="match status" value="1"/>
</dbReference>
<dbReference type="HAMAP" id="MF_00277">
    <property type="entry name" value="PII_uridylyl_transf"/>
    <property type="match status" value="1"/>
</dbReference>
<comment type="similarity">
    <text evidence="6">Belongs to the GlnD family.</text>
</comment>
<dbReference type="SUPFAM" id="SSF81301">
    <property type="entry name" value="Nucleotidyltransferase"/>
    <property type="match status" value="1"/>
</dbReference>
<dbReference type="EC" id="2.7.7.59" evidence="6"/>
<comment type="cofactor">
    <cofactor evidence="6">
        <name>Mg(2+)</name>
        <dbReference type="ChEBI" id="CHEBI:18420"/>
    </cofactor>
</comment>
<comment type="catalytic activity">
    <reaction evidence="6">
        <text>[protein-PII]-uridylyl-L-tyrosine + H2O = [protein-PII]-L-tyrosine + UMP + H(+)</text>
        <dbReference type="Rhea" id="RHEA:48600"/>
        <dbReference type="Rhea" id="RHEA-COMP:12147"/>
        <dbReference type="Rhea" id="RHEA-COMP:12148"/>
        <dbReference type="ChEBI" id="CHEBI:15377"/>
        <dbReference type="ChEBI" id="CHEBI:15378"/>
        <dbReference type="ChEBI" id="CHEBI:46858"/>
        <dbReference type="ChEBI" id="CHEBI:57865"/>
        <dbReference type="ChEBI" id="CHEBI:90602"/>
    </reaction>
</comment>
<name>A0ABZ3H886_9BACT</name>
<dbReference type="CDD" id="cd05401">
    <property type="entry name" value="NT_GlnE_GlnD_like"/>
    <property type="match status" value="1"/>
</dbReference>
<dbReference type="PROSITE" id="PS51831">
    <property type="entry name" value="HD"/>
    <property type="match status" value="1"/>
</dbReference>
<keyword evidence="9" id="KW-1185">Reference proteome</keyword>
<evidence type="ECO:0000256" key="6">
    <source>
        <dbReference type="HAMAP-Rule" id="MF_00277"/>
    </source>
</evidence>
<keyword evidence="5 6" id="KW-0511">Multifunctional enzyme</keyword>
<dbReference type="InterPro" id="IPR013546">
    <property type="entry name" value="PII_UdlTrfase/GS_AdlTrfase"/>
</dbReference>
<evidence type="ECO:0000256" key="3">
    <source>
        <dbReference type="ARBA" id="ARBA00022801"/>
    </source>
</evidence>
<proteinExistence type="inferred from homology"/>
<dbReference type="EMBL" id="CP147920">
    <property type="protein sequence ID" value="XAU14747.1"/>
    <property type="molecule type" value="Genomic_DNA"/>
</dbReference>
<dbReference type="InterPro" id="IPR043519">
    <property type="entry name" value="NT_sf"/>
</dbReference>
<feature type="domain" description="HD" evidence="7">
    <location>
        <begin position="451"/>
        <end position="577"/>
    </location>
</feature>
<dbReference type="InterPro" id="IPR010043">
    <property type="entry name" value="UTase/UR"/>
</dbReference>
<keyword evidence="1 6" id="KW-0808">Transferase</keyword>
<organism evidence="8 9">
    <name type="scientific">Sulfurimonas diazotrophicus</name>
    <dbReference type="NCBI Taxonomy" id="3131939"/>
    <lineage>
        <taxon>Bacteria</taxon>
        <taxon>Pseudomonadati</taxon>
        <taxon>Campylobacterota</taxon>
        <taxon>Epsilonproteobacteria</taxon>
        <taxon>Campylobacterales</taxon>
        <taxon>Sulfurimonadaceae</taxon>
        <taxon>Sulfurimonas</taxon>
    </lineage>
</organism>
<evidence type="ECO:0000313" key="9">
    <source>
        <dbReference type="Proteomes" id="UP001447842"/>
    </source>
</evidence>
<accession>A0ABZ3H886</accession>
<comment type="function">
    <text evidence="6">Modifies, by uridylylation and deuridylylation, the PII regulatory proteins (GlnB and homologs), in response to the nitrogen status of the cell that GlnD senses through the glutamine level. Under low glutamine levels, catalyzes the conversion of the PII proteins and UTP to PII-UMP and PPi, while under higher glutamine levels, GlnD hydrolyzes PII-UMP to PII and UMP (deuridylylation). Thus, controls uridylylation state and activity of the PII proteins, and plays an important role in the regulation of nitrogen metabolism.</text>
</comment>
<keyword evidence="4 6" id="KW-0460">Magnesium</keyword>
<keyword evidence="3 6" id="KW-0378">Hydrolase</keyword>
<evidence type="ECO:0000256" key="5">
    <source>
        <dbReference type="ARBA" id="ARBA00023268"/>
    </source>
</evidence>
<dbReference type="PANTHER" id="PTHR47320:SF1">
    <property type="entry name" value="BIFUNCTIONAL URIDYLYLTRANSFERASE_URIDYLYL-REMOVING ENZYME"/>
    <property type="match status" value="1"/>
</dbReference>
<protein>
    <recommendedName>
        <fullName evidence="6">Bifunctional uridylyltransferase/uridylyl-removing enzyme</fullName>
        <shortName evidence="6">UTase/UR</shortName>
    </recommendedName>
    <alternativeName>
        <fullName evidence="6">Bifunctional [protein-PII] modification enzyme</fullName>
    </alternativeName>
    <alternativeName>
        <fullName evidence="6">Bifunctional nitrogen sensor protein</fullName>
    </alternativeName>
    <domain>
        <recommendedName>
            <fullName evidence="6">[Protein-PII] uridylyltransferase</fullName>
            <shortName evidence="6">PII uridylyltransferase</shortName>
            <shortName evidence="6">UTase</shortName>
            <ecNumber evidence="6">2.7.7.59</ecNumber>
        </recommendedName>
    </domain>
    <domain>
        <recommendedName>
            <fullName evidence="6">[Protein-PII]-UMP uridylyl-removing enzyme</fullName>
            <shortName evidence="6">UR</shortName>
            <ecNumber evidence="6">3.1.4.-</ecNumber>
        </recommendedName>
    </domain>
</protein>
<evidence type="ECO:0000313" key="8">
    <source>
        <dbReference type="EMBL" id="XAU14747.1"/>
    </source>
</evidence>